<evidence type="ECO:0000256" key="1">
    <source>
        <dbReference type="ARBA" id="ARBA00004123"/>
    </source>
</evidence>
<dbReference type="PANTHER" id="PTHR12466">
    <property type="entry name" value="CDC73 DOMAIN PROTEIN"/>
    <property type="match status" value="1"/>
</dbReference>
<dbReference type="GO" id="GO:0000993">
    <property type="term" value="F:RNA polymerase II complex binding"/>
    <property type="evidence" value="ECO:0007669"/>
    <property type="project" value="TreeGrafter"/>
</dbReference>
<dbReference type="GO" id="GO:0016593">
    <property type="term" value="C:Cdc73/Paf1 complex"/>
    <property type="evidence" value="ECO:0007669"/>
    <property type="project" value="EnsemblFungi"/>
</dbReference>
<organism evidence="6 7">
    <name type="scientific">Thielaviopsis punctulata</name>
    <dbReference type="NCBI Taxonomy" id="72032"/>
    <lineage>
        <taxon>Eukaryota</taxon>
        <taxon>Fungi</taxon>
        <taxon>Dikarya</taxon>
        <taxon>Ascomycota</taxon>
        <taxon>Pezizomycotina</taxon>
        <taxon>Sordariomycetes</taxon>
        <taxon>Hypocreomycetidae</taxon>
        <taxon>Microascales</taxon>
        <taxon>Ceratocystidaceae</taxon>
        <taxon>Thielaviopsis</taxon>
    </lineage>
</organism>
<sequence length="407" mass="44532">MADQDPLLLLRKSISTSHPAVPTTSADASAPEAALATATHLRFPYNDVSLPLSTPTRFSASSDGTSAAVDLRSIYFAWLNREVAIPEYSASAARLNEELGARGKVQNLAFVERLDLITWLEGASEESEYIKPLTSDAATAGAGAGAAATVKPSVSSRSGKGTLDPKLAAVYAGEIRIGTRNTILRGSKPMDFSHIRKLAASIISKRPQHPSTSSVPAAVPEVKASGRRPDPIILLSPSASSILRMANARAFLQDGRFENIDGPGTGSTILHVSRTMRSIDPSRPMRFILVESTERFKPEYWNRLVAVFTTGQAWQFRSYKWSNPIELFRHVQGFYLGWRGDAVPDQVKTWSSQKFMTMAVDRWRGDGTSQAQTAAVRDAEIVELIWKAIEESMVMKGWRRDAAPTRI</sequence>
<dbReference type="GO" id="GO:0006368">
    <property type="term" value="P:transcription elongation by RNA polymerase II"/>
    <property type="evidence" value="ECO:0007669"/>
    <property type="project" value="InterPro"/>
</dbReference>
<comment type="subcellular location">
    <subcellularLocation>
        <location evidence="1">Nucleus</location>
    </subcellularLocation>
</comment>
<dbReference type="Pfam" id="PF05179">
    <property type="entry name" value="CDC73_C"/>
    <property type="match status" value="1"/>
</dbReference>
<evidence type="ECO:0000256" key="3">
    <source>
        <dbReference type="ARBA" id="ARBA00023163"/>
    </source>
</evidence>
<dbReference type="Gene3D" id="3.40.50.11990">
    <property type="entry name" value="RNA polymerase II accessory factor, Cdc73 C-terminal domain"/>
    <property type="match status" value="1"/>
</dbReference>
<keyword evidence="3" id="KW-0804">Transcription</keyword>
<comment type="caution">
    <text evidence="6">The sequence shown here is derived from an EMBL/GenBank/DDBJ whole genome shotgun (WGS) entry which is preliminary data.</text>
</comment>
<dbReference type="FunFam" id="3.40.50.11990:FF:000003">
    <property type="entry name" value="Pol II transcription elongation factor subunit Cdc73"/>
    <property type="match status" value="1"/>
</dbReference>
<dbReference type="Proteomes" id="UP000033483">
    <property type="component" value="Unassembled WGS sequence"/>
</dbReference>
<keyword evidence="4" id="KW-0539">Nucleus</keyword>
<evidence type="ECO:0000313" key="6">
    <source>
        <dbReference type="EMBL" id="KKA30339.1"/>
    </source>
</evidence>
<dbReference type="InterPro" id="IPR007852">
    <property type="entry name" value="Cdc73/Parafibromin"/>
</dbReference>
<dbReference type="EMBL" id="LAEV01000407">
    <property type="protein sequence ID" value="KKA30339.1"/>
    <property type="molecule type" value="Genomic_DNA"/>
</dbReference>
<evidence type="ECO:0000256" key="2">
    <source>
        <dbReference type="ARBA" id="ARBA00010427"/>
    </source>
</evidence>
<name>A0A0F4ZIA1_9PEZI</name>
<dbReference type="OrthoDB" id="2186602at2759"/>
<evidence type="ECO:0000313" key="7">
    <source>
        <dbReference type="Proteomes" id="UP000033483"/>
    </source>
</evidence>
<dbReference type="GO" id="GO:0032968">
    <property type="term" value="P:positive regulation of transcription elongation by RNA polymerase II"/>
    <property type="evidence" value="ECO:0007669"/>
    <property type="project" value="TreeGrafter"/>
</dbReference>
<gene>
    <name evidence="6" type="ORF">TD95_002254</name>
</gene>
<proteinExistence type="inferred from homology"/>
<dbReference type="InterPro" id="IPR031336">
    <property type="entry name" value="CDC73_C"/>
</dbReference>
<comment type="similarity">
    <text evidence="2">Belongs to the CDC73 family.</text>
</comment>
<reference evidence="6 7" key="1">
    <citation type="submission" date="2015-03" db="EMBL/GenBank/DDBJ databases">
        <authorList>
            <person name="Radwan O."/>
            <person name="Al-Naeli F.A."/>
            <person name="Rendon G.A."/>
            <person name="Fields C."/>
        </authorList>
    </citation>
    <scope>NUCLEOTIDE SEQUENCE [LARGE SCALE GENOMIC DNA]</scope>
    <source>
        <strain evidence="6">CR-DP1</strain>
    </source>
</reference>
<dbReference type="InterPro" id="IPR038103">
    <property type="entry name" value="CDC73_C_sf"/>
</dbReference>
<dbReference type="PANTHER" id="PTHR12466:SF8">
    <property type="entry name" value="PARAFIBROMIN"/>
    <property type="match status" value="1"/>
</dbReference>
<dbReference type="AlphaFoldDB" id="A0A0F4ZIA1"/>
<feature type="domain" description="Cell division control protein 73 C-terminal" evidence="5">
    <location>
        <begin position="228"/>
        <end position="391"/>
    </location>
</feature>
<keyword evidence="7" id="KW-1185">Reference proteome</keyword>
<evidence type="ECO:0000256" key="4">
    <source>
        <dbReference type="ARBA" id="ARBA00023242"/>
    </source>
</evidence>
<accession>A0A0F4ZIA1</accession>
<protein>
    <recommendedName>
        <fullName evidence="5">Cell division control protein 73 C-terminal domain-containing protein</fullName>
    </recommendedName>
</protein>
<evidence type="ECO:0000259" key="5">
    <source>
        <dbReference type="Pfam" id="PF05179"/>
    </source>
</evidence>